<accession>A0A2P2KGF0</accession>
<organism evidence="1">
    <name type="scientific">Rhizophora mucronata</name>
    <name type="common">Asiatic mangrove</name>
    <dbReference type="NCBI Taxonomy" id="61149"/>
    <lineage>
        <taxon>Eukaryota</taxon>
        <taxon>Viridiplantae</taxon>
        <taxon>Streptophyta</taxon>
        <taxon>Embryophyta</taxon>
        <taxon>Tracheophyta</taxon>
        <taxon>Spermatophyta</taxon>
        <taxon>Magnoliopsida</taxon>
        <taxon>eudicotyledons</taxon>
        <taxon>Gunneridae</taxon>
        <taxon>Pentapetalae</taxon>
        <taxon>rosids</taxon>
        <taxon>fabids</taxon>
        <taxon>Malpighiales</taxon>
        <taxon>Rhizophoraceae</taxon>
        <taxon>Rhizophora</taxon>
    </lineage>
</organism>
<reference evidence="1" key="1">
    <citation type="submission" date="2018-02" db="EMBL/GenBank/DDBJ databases">
        <title>Rhizophora mucronata_Transcriptome.</title>
        <authorList>
            <person name="Meera S.P."/>
            <person name="Sreeshan A."/>
            <person name="Augustine A."/>
        </authorList>
    </citation>
    <scope>NUCLEOTIDE SEQUENCE</scope>
    <source>
        <tissue evidence="1">Leaf</tissue>
    </source>
</reference>
<dbReference type="EMBL" id="GGEC01024283">
    <property type="protein sequence ID" value="MBX04767.1"/>
    <property type="molecule type" value="Transcribed_RNA"/>
</dbReference>
<protein>
    <submittedName>
        <fullName evidence="1">Uncharacterized protein</fullName>
    </submittedName>
</protein>
<dbReference type="AlphaFoldDB" id="A0A2P2KGF0"/>
<name>A0A2P2KGF0_RHIMU</name>
<proteinExistence type="predicted"/>
<dbReference type="EMBL" id="GGEC01024282">
    <property type="protein sequence ID" value="MBX04766.1"/>
    <property type="molecule type" value="Transcribed_RNA"/>
</dbReference>
<sequence length="64" mass="7644">MIIPVRKFIQQSRNQYEDQKSCVLETLIFHTSDGTIYVMRDAYSNIDSCLFCIRFLRLLMKRGH</sequence>
<evidence type="ECO:0000313" key="1">
    <source>
        <dbReference type="EMBL" id="MBX04767.1"/>
    </source>
</evidence>